<organism evidence="1 2">
    <name type="scientific">Rhizopogon vinicolor AM-OR11-026</name>
    <dbReference type="NCBI Taxonomy" id="1314800"/>
    <lineage>
        <taxon>Eukaryota</taxon>
        <taxon>Fungi</taxon>
        <taxon>Dikarya</taxon>
        <taxon>Basidiomycota</taxon>
        <taxon>Agaricomycotina</taxon>
        <taxon>Agaricomycetes</taxon>
        <taxon>Agaricomycetidae</taxon>
        <taxon>Boletales</taxon>
        <taxon>Suillineae</taxon>
        <taxon>Rhizopogonaceae</taxon>
        <taxon>Rhizopogon</taxon>
    </lineage>
</organism>
<sequence>CCIYKVLSLQEDFANEKPMLQHLIESRGHVCLFLLKFHCELNPSEMVWGYAKYCKSNIDILAPNT</sequence>
<keyword evidence="2" id="KW-1185">Reference proteome</keyword>
<protein>
    <submittedName>
        <fullName evidence="1">Uncharacterized protein</fullName>
    </submittedName>
</protein>
<dbReference type="AlphaFoldDB" id="A0A1B7MIM8"/>
<dbReference type="EMBL" id="KV449001">
    <property type="protein sequence ID" value="OAX32464.1"/>
    <property type="molecule type" value="Genomic_DNA"/>
</dbReference>
<feature type="non-terminal residue" evidence="1">
    <location>
        <position position="1"/>
    </location>
</feature>
<evidence type="ECO:0000313" key="1">
    <source>
        <dbReference type="EMBL" id="OAX32464.1"/>
    </source>
</evidence>
<name>A0A1B7MIM8_9AGAM</name>
<dbReference type="STRING" id="1314800.A0A1B7MIM8"/>
<dbReference type="OrthoDB" id="2449121at2759"/>
<evidence type="ECO:0000313" key="2">
    <source>
        <dbReference type="Proteomes" id="UP000092154"/>
    </source>
</evidence>
<dbReference type="InParanoid" id="A0A1B7MIM8"/>
<dbReference type="Proteomes" id="UP000092154">
    <property type="component" value="Unassembled WGS sequence"/>
</dbReference>
<gene>
    <name evidence="1" type="ORF">K503DRAFT_701971</name>
</gene>
<proteinExistence type="predicted"/>
<dbReference type="PANTHER" id="PTHR35871">
    <property type="entry name" value="EXPRESSED PROTEIN"/>
    <property type="match status" value="1"/>
</dbReference>
<dbReference type="PANTHER" id="PTHR35871:SF1">
    <property type="entry name" value="CXC1-LIKE CYSTEINE CLUSTER ASSOCIATED WITH KDZ TRANSPOSASES DOMAIN-CONTAINING PROTEIN"/>
    <property type="match status" value="1"/>
</dbReference>
<accession>A0A1B7MIM8</accession>
<reference evidence="1 2" key="1">
    <citation type="submission" date="2016-06" db="EMBL/GenBank/DDBJ databases">
        <title>Comparative genomics of the ectomycorrhizal sister species Rhizopogon vinicolor and Rhizopogon vesiculosus (Basidiomycota: Boletales) reveals a divergence of the mating type B locus.</title>
        <authorList>
            <consortium name="DOE Joint Genome Institute"/>
            <person name="Mujic A.B."/>
            <person name="Kuo A."/>
            <person name="Tritt A."/>
            <person name="Lipzen A."/>
            <person name="Chen C."/>
            <person name="Johnson J."/>
            <person name="Sharma A."/>
            <person name="Barry K."/>
            <person name="Grigoriev I.V."/>
            <person name="Spatafora J.W."/>
        </authorList>
    </citation>
    <scope>NUCLEOTIDE SEQUENCE [LARGE SCALE GENOMIC DNA]</scope>
    <source>
        <strain evidence="1 2">AM-OR11-026</strain>
    </source>
</reference>